<comment type="similarity">
    <text evidence="1 10">Belongs to the GHMP kinase family. IspE subfamily.</text>
</comment>
<dbReference type="NCBIfam" id="TIGR00154">
    <property type="entry name" value="ispE"/>
    <property type="match status" value="1"/>
</dbReference>
<dbReference type="InterPro" id="IPR006204">
    <property type="entry name" value="GHMP_kinase_N_dom"/>
</dbReference>
<keyword evidence="5 10" id="KW-0547">Nucleotide-binding</keyword>
<organism evidence="13 14">
    <name type="scientific">Motilimonas cestriensis</name>
    <dbReference type="NCBI Taxonomy" id="2742685"/>
    <lineage>
        <taxon>Bacteria</taxon>
        <taxon>Pseudomonadati</taxon>
        <taxon>Pseudomonadota</taxon>
        <taxon>Gammaproteobacteria</taxon>
        <taxon>Alteromonadales</taxon>
        <taxon>Alteromonadales genera incertae sedis</taxon>
        <taxon>Motilimonas</taxon>
    </lineage>
</organism>
<evidence type="ECO:0000313" key="14">
    <source>
        <dbReference type="Proteomes" id="UP001201273"/>
    </source>
</evidence>
<feature type="domain" description="GHMP kinase N-terminal" evidence="11">
    <location>
        <begin position="72"/>
        <end position="149"/>
    </location>
</feature>
<evidence type="ECO:0000256" key="10">
    <source>
        <dbReference type="HAMAP-Rule" id="MF_00061"/>
    </source>
</evidence>
<evidence type="ECO:0000256" key="2">
    <source>
        <dbReference type="ARBA" id="ARBA00012052"/>
    </source>
</evidence>
<feature type="active site" evidence="10">
    <location>
        <position position="142"/>
    </location>
</feature>
<evidence type="ECO:0000256" key="3">
    <source>
        <dbReference type="ARBA" id="ARBA00017473"/>
    </source>
</evidence>
<comment type="pathway">
    <text evidence="10">Isoprenoid biosynthesis; isopentenyl diphosphate biosynthesis via DXP pathway; isopentenyl diphosphate from 1-deoxy-D-xylulose 5-phosphate: step 3/6.</text>
</comment>
<evidence type="ECO:0000259" key="12">
    <source>
        <dbReference type="Pfam" id="PF08544"/>
    </source>
</evidence>
<keyword evidence="14" id="KW-1185">Reference proteome</keyword>
<feature type="binding site" evidence="10">
    <location>
        <begin position="100"/>
        <end position="110"/>
    </location>
    <ligand>
        <name>ATP</name>
        <dbReference type="ChEBI" id="CHEBI:30616"/>
    </ligand>
</feature>
<evidence type="ECO:0000256" key="7">
    <source>
        <dbReference type="ARBA" id="ARBA00022840"/>
    </source>
</evidence>
<evidence type="ECO:0000256" key="4">
    <source>
        <dbReference type="ARBA" id="ARBA00022679"/>
    </source>
</evidence>
<dbReference type="Gene3D" id="3.30.70.890">
    <property type="entry name" value="GHMP kinase, C-terminal domain"/>
    <property type="match status" value="1"/>
</dbReference>
<dbReference type="InterPro" id="IPR013750">
    <property type="entry name" value="GHMP_kinase_C_dom"/>
</dbReference>
<name>A0ABS8W599_9GAMM</name>
<dbReference type="GO" id="GO:0050515">
    <property type="term" value="F:4-(cytidine 5'-diphospho)-2-C-methyl-D-erythritol kinase activity"/>
    <property type="evidence" value="ECO:0007669"/>
    <property type="project" value="UniProtKB-EC"/>
</dbReference>
<dbReference type="RefSeq" id="WP_233051173.1">
    <property type="nucleotide sequence ID" value="NZ_JAIMJA010000002.1"/>
</dbReference>
<dbReference type="SUPFAM" id="SSF54211">
    <property type="entry name" value="Ribosomal protein S5 domain 2-like"/>
    <property type="match status" value="1"/>
</dbReference>
<dbReference type="SUPFAM" id="SSF55060">
    <property type="entry name" value="GHMP Kinase, C-terminal domain"/>
    <property type="match status" value="1"/>
</dbReference>
<dbReference type="HAMAP" id="MF_00061">
    <property type="entry name" value="IspE"/>
    <property type="match status" value="1"/>
</dbReference>
<keyword evidence="4 10" id="KW-0808">Transferase</keyword>
<dbReference type="Pfam" id="PF08544">
    <property type="entry name" value="GHMP_kinases_C"/>
    <property type="match status" value="1"/>
</dbReference>
<accession>A0ABS8W599</accession>
<evidence type="ECO:0000256" key="5">
    <source>
        <dbReference type="ARBA" id="ARBA00022741"/>
    </source>
</evidence>
<dbReference type="Gene3D" id="3.30.230.10">
    <property type="match status" value="1"/>
</dbReference>
<dbReference type="Pfam" id="PF00288">
    <property type="entry name" value="GHMP_kinases_N"/>
    <property type="match status" value="1"/>
</dbReference>
<comment type="function">
    <text evidence="10">Catalyzes the phosphorylation of the position 2 hydroxy group of 4-diphosphocytidyl-2C-methyl-D-erythritol.</text>
</comment>
<dbReference type="PANTHER" id="PTHR43527">
    <property type="entry name" value="4-DIPHOSPHOCYTIDYL-2-C-METHYL-D-ERYTHRITOL KINASE, CHLOROPLASTIC"/>
    <property type="match status" value="1"/>
</dbReference>
<feature type="active site" evidence="10">
    <location>
        <position position="18"/>
    </location>
</feature>
<protein>
    <recommendedName>
        <fullName evidence="3 10">4-diphosphocytidyl-2-C-methyl-D-erythritol kinase</fullName>
        <shortName evidence="10">CMK</shortName>
        <ecNumber evidence="2 10">2.7.1.148</ecNumber>
    </recommendedName>
    <alternativeName>
        <fullName evidence="9 10">4-(cytidine-5'-diphospho)-2-C-methyl-D-erythritol kinase</fullName>
    </alternativeName>
</protein>
<sequence>MSGPLNNLEPIRWPAPAKLNLFLYINGQRPDGYHELQTLFQFVEKADYLTIQANQTGHISIAPESEIKLEDNLIYKAARALQQFSGTPFGAHIDVEKNLPMGGGLGGGSSDAATTLVALNQQWQLNYSNDILADIGVKLGADVPIFIHGRTAIAEGVGEKLTSVEVAEPWYVIAVPPVHVATVNVFTHKELIRHTPKRAIDQLLQGSWHNDCEPLVKKQYPEVAKAIDALIEYAPSRLTGTGACVFATCNNQQHAQSILDACPAWLNGFVTQGSNESALYKQLKLRNKK</sequence>
<dbReference type="EMBL" id="JAIMJA010000002">
    <property type="protein sequence ID" value="MCE2593567.1"/>
    <property type="molecule type" value="Genomic_DNA"/>
</dbReference>
<dbReference type="InterPro" id="IPR014721">
    <property type="entry name" value="Ribsml_uS5_D2-typ_fold_subgr"/>
</dbReference>
<dbReference type="EC" id="2.7.1.148" evidence="2 10"/>
<evidence type="ECO:0000256" key="8">
    <source>
        <dbReference type="ARBA" id="ARBA00023229"/>
    </source>
</evidence>
<keyword evidence="6 10" id="KW-0418">Kinase</keyword>
<proteinExistence type="inferred from homology"/>
<dbReference type="PIRSF" id="PIRSF010376">
    <property type="entry name" value="IspE"/>
    <property type="match status" value="1"/>
</dbReference>
<dbReference type="InterPro" id="IPR020568">
    <property type="entry name" value="Ribosomal_Su5_D2-typ_SF"/>
</dbReference>
<evidence type="ECO:0000313" key="13">
    <source>
        <dbReference type="EMBL" id="MCE2593567.1"/>
    </source>
</evidence>
<comment type="catalytic activity">
    <reaction evidence="10">
        <text>4-CDP-2-C-methyl-D-erythritol + ATP = 4-CDP-2-C-methyl-D-erythritol 2-phosphate + ADP + H(+)</text>
        <dbReference type="Rhea" id="RHEA:18437"/>
        <dbReference type="ChEBI" id="CHEBI:15378"/>
        <dbReference type="ChEBI" id="CHEBI:30616"/>
        <dbReference type="ChEBI" id="CHEBI:57823"/>
        <dbReference type="ChEBI" id="CHEBI:57919"/>
        <dbReference type="ChEBI" id="CHEBI:456216"/>
        <dbReference type="EC" id="2.7.1.148"/>
    </reaction>
</comment>
<keyword evidence="8 10" id="KW-0414">Isoprene biosynthesis</keyword>
<reference evidence="13 14" key="1">
    <citation type="journal article" date="2022" name="Environ. Microbiol. Rep.">
        <title>Eco-phylogenetic analyses reveal divergent evolution of vitamin B12 metabolism in the marine bacterial family 'Psychromonadaceae'.</title>
        <authorList>
            <person name="Jin X."/>
            <person name="Yang Y."/>
            <person name="Cao H."/>
            <person name="Gao B."/>
            <person name="Zhao Z."/>
        </authorList>
    </citation>
    <scope>NUCLEOTIDE SEQUENCE [LARGE SCALE GENOMIC DNA]</scope>
    <source>
        <strain evidence="13 14">MKS20</strain>
    </source>
</reference>
<evidence type="ECO:0000256" key="9">
    <source>
        <dbReference type="ARBA" id="ARBA00032554"/>
    </source>
</evidence>
<gene>
    <name evidence="10 13" type="primary">ispE</name>
    <name evidence="13" type="ORF">K6Y31_01890</name>
</gene>
<dbReference type="InterPro" id="IPR036554">
    <property type="entry name" value="GHMP_kinase_C_sf"/>
</dbReference>
<feature type="domain" description="GHMP kinase C-terminal" evidence="12">
    <location>
        <begin position="198"/>
        <end position="265"/>
    </location>
</feature>
<dbReference type="Proteomes" id="UP001201273">
    <property type="component" value="Unassembled WGS sequence"/>
</dbReference>
<dbReference type="PANTHER" id="PTHR43527:SF2">
    <property type="entry name" value="4-DIPHOSPHOCYTIDYL-2-C-METHYL-D-ERYTHRITOL KINASE, CHLOROPLASTIC"/>
    <property type="match status" value="1"/>
</dbReference>
<evidence type="ECO:0000259" key="11">
    <source>
        <dbReference type="Pfam" id="PF00288"/>
    </source>
</evidence>
<evidence type="ECO:0000256" key="6">
    <source>
        <dbReference type="ARBA" id="ARBA00022777"/>
    </source>
</evidence>
<keyword evidence="7 10" id="KW-0067">ATP-binding</keyword>
<comment type="caution">
    <text evidence="13">The sequence shown here is derived from an EMBL/GenBank/DDBJ whole genome shotgun (WGS) entry which is preliminary data.</text>
</comment>
<evidence type="ECO:0000256" key="1">
    <source>
        <dbReference type="ARBA" id="ARBA00009684"/>
    </source>
</evidence>
<dbReference type="InterPro" id="IPR004424">
    <property type="entry name" value="IspE"/>
</dbReference>